<evidence type="ECO:0000313" key="3">
    <source>
        <dbReference type="EMBL" id="WAJ23080.1"/>
    </source>
</evidence>
<evidence type="ECO:0000256" key="1">
    <source>
        <dbReference type="PROSITE-ProRule" id="PRU00278"/>
    </source>
</evidence>
<keyword evidence="1" id="KW-0697">Rotamase</keyword>
<dbReference type="Gene3D" id="3.10.50.40">
    <property type="match status" value="1"/>
</dbReference>
<dbReference type="InterPro" id="IPR000297">
    <property type="entry name" value="PPIase_PpiC"/>
</dbReference>
<protein>
    <submittedName>
        <fullName evidence="3">Peptidyl-prolyl cis-trans isomerase</fullName>
    </submittedName>
</protein>
<feature type="domain" description="PpiC" evidence="2">
    <location>
        <begin position="169"/>
        <end position="254"/>
    </location>
</feature>
<dbReference type="Pfam" id="PF00639">
    <property type="entry name" value="Rotamase"/>
    <property type="match status" value="1"/>
</dbReference>
<dbReference type="PANTHER" id="PTHR47245:SF2">
    <property type="entry name" value="PEPTIDYL-PROLYL CIS-TRANS ISOMERASE HP_0175-RELATED"/>
    <property type="match status" value="1"/>
</dbReference>
<dbReference type="PROSITE" id="PS51257">
    <property type="entry name" value="PROKAR_LIPOPROTEIN"/>
    <property type="match status" value="1"/>
</dbReference>
<evidence type="ECO:0000313" key="4">
    <source>
        <dbReference type="Proteomes" id="UP001163115"/>
    </source>
</evidence>
<accession>A0ABY7A9Q5</accession>
<dbReference type="PROSITE" id="PS50198">
    <property type="entry name" value="PPIC_PPIASE_2"/>
    <property type="match status" value="1"/>
</dbReference>
<dbReference type="InterPro" id="IPR050245">
    <property type="entry name" value="PrsA_foldase"/>
</dbReference>
<keyword evidence="4" id="KW-1185">Reference proteome</keyword>
<reference evidence="3" key="1">
    <citation type="submission" date="2022-11" db="EMBL/GenBank/DDBJ databases">
        <title>Lacrimispora xylanolytica sy1, complete genome.</title>
        <authorList>
            <person name="Choi S."/>
        </authorList>
    </citation>
    <scope>NUCLEOTIDE SEQUENCE</scope>
    <source>
        <strain evidence="3">Sy1</strain>
    </source>
</reference>
<gene>
    <name evidence="3" type="ORF">OW255_16125</name>
</gene>
<proteinExistence type="predicted"/>
<keyword evidence="1 3" id="KW-0413">Isomerase</keyword>
<dbReference type="Proteomes" id="UP001163115">
    <property type="component" value="Chromosome"/>
</dbReference>
<dbReference type="SUPFAM" id="SSF54534">
    <property type="entry name" value="FKBP-like"/>
    <property type="match status" value="1"/>
</dbReference>
<dbReference type="GO" id="GO:0016853">
    <property type="term" value="F:isomerase activity"/>
    <property type="evidence" value="ECO:0007669"/>
    <property type="project" value="UniProtKB-KW"/>
</dbReference>
<sequence length="323" mass="37118">MKGEKKPRGRIFLAVLALIALLTGCKADIPIVSEIAETKAYTLPQSMIILATERNRYQQIYTSQIWGIDLPGDQNFETYLIEQVKEFLQEMKMMNLLAESKGVTLTSSEKEKVRKASDEYFGSLTKEDIAYMGITEEDVHSMYEQYYLSNKVVTELTKDMNLEISDSEAKVIIVDQIVLTDKTQADQVLSLTTAEGADFSALAREHSIEETMERHIGRGEVSKAYEEAAFALLEGEISPVVEDNGRFYLIKCVDDYDETATQERKAGLYRKRKKEAFDQIYNKYKEENPVTFSNEIWKDVRFSKEDKTTTTNFFEIYKKYVTD</sequence>
<evidence type="ECO:0000259" key="2">
    <source>
        <dbReference type="PROSITE" id="PS50198"/>
    </source>
</evidence>
<name>A0ABY7A9Q5_9FIRM</name>
<dbReference type="PANTHER" id="PTHR47245">
    <property type="entry name" value="PEPTIDYLPROLYL ISOMERASE"/>
    <property type="match status" value="1"/>
</dbReference>
<organism evidence="3 4">
    <name type="scientific">Lacrimispora xylanolytica</name>
    <dbReference type="NCBI Taxonomy" id="29375"/>
    <lineage>
        <taxon>Bacteria</taxon>
        <taxon>Bacillati</taxon>
        <taxon>Bacillota</taxon>
        <taxon>Clostridia</taxon>
        <taxon>Lachnospirales</taxon>
        <taxon>Lachnospiraceae</taxon>
        <taxon>Lacrimispora</taxon>
    </lineage>
</organism>
<dbReference type="RefSeq" id="WP_268114652.1">
    <property type="nucleotide sequence ID" value="NZ_CP113524.1"/>
</dbReference>
<dbReference type="InterPro" id="IPR046357">
    <property type="entry name" value="PPIase_dom_sf"/>
</dbReference>
<dbReference type="EMBL" id="CP113524">
    <property type="protein sequence ID" value="WAJ23080.1"/>
    <property type="molecule type" value="Genomic_DNA"/>
</dbReference>